<keyword evidence="1" id="KW-0812">Transmembrane</keyword>
<evidence type="ECO:0000313" key="3">
    <source>
        <dbReference type="Proteomes" id="UP000659654"/>
    </source>
</evidence>
<proteinExistence type="predicted"/>
<dbReference type="Proteomes" id="UP000659654">
    <property type="component" value="Unassembled WGS sequence"/>
</dbReference>
<reference evidence="2" key="1">
    <citation type="submission" date="2020-09" db="EMBL/GenBank/DDBJ databases">
        <authorList>
            <person name="Kikuchi T."/>
        </authorList>
    </citation>
    <scope>NUCLEOTIDE SEQUENCE</scope>
    <source>
        <strain evidence="2">Ka4C1</strain>
    </source>
</reference>
<gene>
    <name evidence="2" type="ORF">BXYJ_LOCUS3459</name>
</gene>
<evidence type="ECO:0000256" key="1">
    <source>
        <dbReference type="SAM" id="Phobius"/>
    </source>
</evidence>
<feature type="transmembrane region" description="Helical" evidence="1">
    <location>
        <begin position="42"/>
        <end position="69"/>
    </location>
</feature>
<evidence type="ECO:0000313" key="2">
    <source>
        <dbReference type="EMBL" id="CAD5214297.1"/>
    </source>
</evidence>
<feature type="transmembrane region" description="Helical" evidence="1">
    <location>
        <begin position="267"/>
        <end position="290"/>
    </location>
</feature>
<dbReference type="AlphaFoldDB" id="A0A7I8WP43"/>
<dbReference type="PANTHER" id="PTHR22943:SF248">
    <property type="entry name" value="SEVEN TM RECEPTOR"/>
    <property type="match status" value="1"/>
</dbReference>
<keyword evidence="1" id="KW-1133">Transmembrane helix</keyword>
<dbReference type="PANTHER" id="PTHR22943">
    <property type="entry name" value="7-TRANSMEMBRANE DOMAIN RECEPTOR C.ELEGANS"/>
    <property type="match status" value="1"/>
</dbReference>
<accession>A0A7I8WP43</accession>
<feature type="transmembrane region" description="Helical" evidence="1">
    <location>
        <begin position="232"/>
        <end position="255"/>
    </location>
</feature>
<feature type="transmembrane region" description="Helical" evidence="1">
    <location>
        <begin position="184"/>
        <end position="205"/>
    </location>
</feature>
<feature type="transmembrane region" description="Helical" evidence="1">
    <location>
        <begin position="89"/>
        <end position="111"/>
    </location>
</feature>
<sequence>MELREVYPEICFVLTTVAVTLSSLVIFLSYRVHRGSKKSEYAWIMAFNSVVDLFYSLTHGIVVPSAVVATASTVYLNIENPYLRHIPAFAVQIAIFFTLVAALCPAPSNTVHFYYRYRMLCKGDIWSKRQYLGAYAIALTGIFFIAALFLASGRIVTDGDELMSIGGNGSSFRPHVVATLNHPLFLLCISACQLMFVVEYGIMMFSGQRIIHQARLGIRAATTSTQKAQKRLIMVMVLQALYPLVLYFVPCMYVTAMISMGVNFQNASYVAGISVQLLSPLNSISVLTLIPAYRRVLTRTAPTNSATLFISVTR</sequence>
<dbReference type="InterPro" id="IPR019421">
    <property type="entry name" value="7TM_GPCR_serpentine_rcpt_Srd"/>
</dbReference>
<dbReference type="OrthoDB" id="5820288at2759"/>
<dbReference type="SMR" id="A0A7I8WP43"/>
<feature type="transmembrane region" description="Helical" evidence="1">
    <location>
        <begin position="6"/>
        <end position="30"/>
    </location>
</feature>
<name>A0A7I8WP43_BURXY</name>
<comment type="caution">
    <text evidence="2">The sequence shown here is derived from an EMBL/GenBank/DDBJ whole genome shotgun (WGS) entry which is preliminary data.</text>
</comment>
<dbReference type="EMBL" id="CAJFDI010000002">
    <property type="protein sequence ID" value="CAD5214297.1"/>
    <property type="molecule type" value="Genomic_DNA"/>
</dbReference>
<keyword evidence="3" id="KW-1185">Reference proteome</keyword>
<dbReference type="EMBL" id="CAJFCV020000002">
    <property type="protein sequence ID" value="CAG9094621.1"/>
    <property type="molecule type" value="Genomic_DNA"/>
</dbReference>
<dbReference type="Proteomes" id="UP000582659">
    <property type="component" value="Unassembled WGS sequence"/>
</dbReference>
<protein>
    <submittedName>
        <fullName evidence="2">(pine wood nematode) hypothetical protein</fullName>
    </submittedName>
</protein>
<organism evidence="2 3">
    <name type="scientific">Bursaphelenchus xylophilus</name>
    <name type="common">Pinewood nematode worm</name>
    <name type="synonym">Aphelenchoides xylophilus</name>
    <dbReference type="NCBI Taxonomy" id="6326"/>
    <lineage>
        <taxon>Eukaryota</taxon>
        <taxon>Metazoa</taxon>
        <taxon>Ecdysozoa</taxon>
        <taxon>Nematoda</taxon>
        <taxon>Chromadorea</taxon>
        <taxon>Rhabditida</taxon>
        <taxon>Tylenchina</taxon>
        <taxon>Tylenchomorpha</taxon>
        <taxon>Aphelenchoidea</taxon>
        <taxon>Aphelenchoididae</taxon>
        <taxon>Bursaphelenchus</taxon>
    </lineage>
</organism>
<dbReference type="SUPFAM" id="SSF81321">
    <property type="entry name" value="Family A G protein-coupled receptor-like"/>
    <property type="match status" value="1"/>
</dbReference>
<dbReference type="Pfam" id="PF10317">
    <property type="entry name" value="7TM_GPCR_Srd"/>
    <property type="match status" value="1"/>
</dbReference>
<keyword evidence="1" id="KW-0472">Membrane</keyword>
<feature type="transmembrane region" description="Helical" evidence="1">
    <location>
        <begin position="132"/>
        <end position="153"/>
    </location>
</feature>